<dbReference type="PANTHER" id="PTHR13298">
    <property type="entry name" value="CYTOSOLIC REGULATOR PIANISSIMO"/>
    <property type="match status" value="1"/>
</dbReference>
<protein>
    <submittedName>
        <fullName evidence="3">Rapamycin-insensitive companion of mTOR, middle domain-containing protein</fullName>
    </submittedName>
</protein>
<dbReference type="EMBL" id="RBNI01024128">
    <property type="protein sequence ID" value="RUO96003.1"/>
    <property type="molecule type" value="Genomic_DNA"/>
</dbReference>
<feature type="region of interest" description="Disordered" evidence="1">
    <location>
        <begin position="5"/>
        <end position="33"/>
    </location>
</feature>
<feature type="region of interest" description="Disordered" evidence="1">
    <location>
        <begin position="299"/>
        <end position="321"/>
    </location>
</feature>
<dbReference type="GO" id="GO:0038203">
    <property type="term" value="P:TORC2 signaling"/>
    <property type="evidence" value="ECO:0007669"/>
    <property type="project" value="TreeGrafter"/>
</dbReference>
<organism evidence="3 4">
    <name type="scientific">Jimgerdemannia flammicorona</name>
    <dbReference type="NCBI Taxonomy" id="994334"/>
    <lineage>
        <taxon>Eukaryota</taxon>
        <taxon>Fungi</taxon>
        <taxon>Fungi incertae sedis</taxon>
        <taxon>Mucoromycota</taxon>
        <taxon>Mucoromycotina</taxon>
        <taxon>Endogonomycetes</taxon>
        <taxon>Endogonales</taxon>
        <taxon>Endogonaceae</taxon>
        <taxon>Jimgerdemannia</taxon>
    </lineage>
</organism>
<dbReference type="InterPro" id="IPR028268">
    <property type="entry name" value="Pianissimo_fam"/>
</dbReference>
<dbReference type="SMART" id="SM01307">
    <property type="entry name" value="RICTOR_M"/>
    <property type="match status" value="1"/>
</dbReference>
<accession>A0A433A0A2</accession>
<reference evidence="3 4" key="1">
    <citation type="journal article" date="2018" name="New Phytol.">
        <title>Phylogenomics of Endogonaceae and evolution of mycorrhizas within Mucoromycota.</title>
        <authorList>
            <person name="Chang Y."/>
            <person name="Desiro A."/>
            <person name="Na H."/>
            <person name="Sandor L."/>
            <person name="Lipzen A."/>
            <person name="Clum A."/>
            <person name="Barry K."/>
            <person name="Grigoriev I.V."/>
            <person name="Martin F.M."/>
            <person name="Stajich J.E."/>
            <person name="Smith M.E."/>
            <person name="Bonito G."/>
            <person name="Spatafora J.W."/>
        </authorList>
    </citation>
    <scope>NUCLEOTIDE SEQUENCE [LARGE SCALE GENOMIC DNA]</scope>
    <source>
        <strain evidence="3 4">GMNB39</strain>
    </source>
</reference>
<evidence type="ECO:0000313" key="4">
    <source>
        <dbReference type="Proteomes" id="UP000268093"/>
    </source>
</evidence>
<comment type="caution">
    <text evidence="3">The sequence shown here is derived from an EMBL/GenBank/DDBJ whole genome shotgun (WGS) entry which is preliminary data.</text>
</comment>
<feature type="non-terminal residue" evidence="3">
    <location>
        <position position="331"/>
    </location>
</feature>
<dbReference type="OrthoDB" id="271111at2759"/>
<keyword evidence="4" id="KW-1185">Reference proteome</keyword>
<evidence type="ECO:0000256" key="1">
    <source>
        <dbReference type="SAM" id="MobiDB-lite"/>
    </source>
</evidence>
<dbReference type="InterPro" id="IPR029451">
    <property type="entry name" value="RICTOR_M"/>
</dbReference>
<gene>
    <name evidence="3" type="ORF">BC936DRAFT_142820</name>
</gene>
<dbReference type="PANTHER" id="PTHR13298:SF11">
    <property type="entry name" value="RAPAMYCIN-INSENSITIVE COMPANION OF MTOR"/>
    <property type="match status" value="1"/>
</dbReference>
<evidence type="ECO:0000313" key="3">
    <source>
        <dbReference type="EMBL" id="RUO96003.1"/>
    </source>
</evidence>
<proteinExistence type="predicted"/>
<dbReference type="Proteomes" id="UP000268093">
    <property type="component" value="Unassembled WGS sequence"/>
</dbReference>
<dbReference type="GO" id="GO:0031932">
    <property type="term" value="C:TORC2 complex"/>
    <property type="evidence" value="ECO:0007669"/>
    <property type="project" value="InterPro"/>
</dbReference>
<evidence type="ECO:0000259" key="2">
    <source>
        <dbReference type="SMART" id="SM01307"/>
    </source>
</evidence>
<feature type="compositionally biased region" description="Low complexity" evidence="1">
    <location>
        <begin position="5"/>
        <end position="19"/>
    </location>
</feature>
<sequence>MCVFCSSSYSRYPNSSPSPQVSRTSMYGTTPPPRCHTSITLIGREAGFCRRRRGISRMIGEEYEDGAERVAKVLGVFGKMTVGCGNEIDSNESDDILLTSCLSRLPNVRLSRDDAKRNQDKVEQVKIRMGIQIDDVHFRTLLQDTQVLITKDYTKWNWENILELLQGPLLNPRRLEEAMRGSKFIKRLLAFYRPFGHRFSDIKATKVGGWVAGMGWGGWRDITGRDELNGVGGDDGWYEFGVCSDSEWEHLGHSTRYDPNIKESHASINILNLCTRPLVDSHGAVRQDRLRYLHYAAQQPGRRAVPGRQQSAPPARGGVGTDRAGTCMWRM</sequence>
<name>A0A433A0A2_9FUNG</name>
<dbReference type="AlphaFoldDB" id="A0A433A0A2"/>
<feature type="domain" description="Rapamycin-insensitive companion of mTOR middle" evidence="2">
    <location>
        <begin position="133"/>
        <end position="299"/>
    </location>
</feature>